<evidence type="ECO:0000313" key="2">
    <source>
        <dbReference type="Proteomes" id="UP001597380"/>
    </source>
</evidence>
<sequence>MNNTQTHTLVVGSGAIGCALLRCAHRQVPTNKLMLTTRAKDAGEIPHEIPEGTEVIRLDLEDESTIESAFAYINDTWPQIDQLFVTSGMLHNALLKPEKSLSQLTSAHLAHSWQINAVGPLLVAKHAETMLKRSQQLSVFAVLSARVSSISDNRLGGWYGYRMSKAALNMGIKNLSIEWQRKRLNTVCVGLHPGTTDSPLSEPFQANVPEGQLFSPDKAASHLIKVISKLTIRDSGKLFAWDGQMIPW</sequence>
<proteinExistence type="predicted"/>
<dbReference type="Proteomes" id="UP001597380">
    <property type="component" value="Unassembled WGS sequence"/>
</dbReference>
<evidence type="ECO:0000313" key="1">
    <source>
        <dbReference type="EMBL" id="MFD2095171.1"/>
    </source>
</evidence>
<dbReference type="InterPro" id="IPR002347">
    <property type="entry name" value="SDR_fam"/>
</dbReference>
<dbReference type="InterPro" id="IPR036291">
    <property type="entry name" value="NAD(P)-bd_dom_sf"/>
</dbReference>
<dbReference type="Gene3D" id="3.40.50.720">
    <property type="entry name" value="NAD(P)-binding Rossmann-like Domain"/>
    <property type="match status" value="1"/>
</dbReference>
<name>A0ABW4XKF3_9GAMM</name>
<dbReference type="RefSeq" id="WP_345338331.1">
    <property type="nucleotide sequence ID" value="NZ_BAABLI010000005.1"/>
</dbReference>
<gene>
    <name evidence="1" type="ORF">ACFSJ3_04180</name>
</gene>
<dbReference type="PANTHER" id="PTHR43544:SF12">
    <property type="entry name" value="NAD(P)-BINDING ROSSMANN-FOLD SUPERFAMILY PROTEIN"/>
    <property type="match status" value="1"/>
</dbReference>
<organism evidence="1 2">
    <name type="scientific">Corallincola platygyrae</name>
    <dbReference type="NCBI Taxonomy" id="1193278"/>
    <lineage>
        <taxon>Bacteria</taxon>
        <taxon>Pseudomonadati</taxon>
        <taxon>Pseudomonadota</taxon>
        <taxon>Gammaproteobacteria</taxon>
        <taxon>Alteromonadales</taxon>
        <taxon>Psychromonadaceae</taxon>
        <taxon>Corallincola</taxon>
    </lineage>
</organism>
<dbReference type="InterPro" id="IPR051468">
    <property type="entry name" value="Fungal_SecMetab_SDRs"/>
</dbReference>
<keyword evidence="2" id="KW-1185">Reference proteome</keyword>
<dbReference type="EMBL" id="JBHUHT010000008">
    <property type="protein sequence ID" value="MFD2095171.1"/>
    <property type="molecule type" value="Genomic_DNA"/>
</dbReference>
<dbReference type="PANTHER" id="PTHR43544">
    <property type="entry name" value="SHORT-CHAIN DEHYDROGENASE/REDUCTASE"/>
    <property type="match status" value="1"/>
</dbReference>
<protein>
    <submittedName>
        <fullName evidence="1">SDR family oxidoreductase</fullName>
    </submittedName>
</protein>
<reference evidence="2" key="1">
    <citation type="journal article" date="2019" name="Int. J. Syst. Evol. Microbiol.">
        <title>The Global Catalogue of Microorganisms (GCM) 10K type strain sequencing project: providing services to taxonomists for standard genome sequencing and annotation.</title>
        <authorList>
            <consortium name="The Broad Institute Genomics Platform"/>
            <consortium name="The Broad Institute Genome Sequencing Center for Infectious Disease"/>
            <person name="Wu L."/>
            <person name="Ma J."/>
        </authorList>
    </citation>
    <scope>NUCLEOTIDE SEQUENCE [LARGE SCALE GENOMIC DNA]</scope>
    <source>
        <strain evidence="2">CGMCC 1.10992</strain>
    </source>
</reference>
<dbReference type="SUPFAM" id="SSF51735">
    <property type="entry name" value="NAD(P)-binding Rossmann-fold domains"/>
    <property type="match status" value="1"/>
</dbReference>
<dbReference type="Pfam" id="PF13561">
    <property type="entry name" value="adh_short_C2"/>
    <property type="match status" value="1"/>
</dbReference>
<accession>A0ABW4XKF3</accession>
<comment type="caution">
    <text evidence="1">The sequence shown here is derived from an EMBL/GenBank/DDBJ whole genome shotgun (WGS) entry which is preliminary data.</text>
</comment>